<dbReference type="InterPro" id="IPR005162">
    <property type="entry name" value="Retrotrans_gag_dom"/>
</dbReference>
<reference evidence="2" key="2">
    <citation type="submission" date="2022-01" db="EMBL/GenBank/DDBJ databases">
        <authorList>
            <person name="Yamashiro T."/>
            <person name="Shiraishi A."/>
            <person name="Satake H."/>
            <person name="Nakayama K."/>
        </authorList>
    </citation>
    <scope>NUCLEOTIDE SEQUENCE</scope>
</reference>
<name>A0ABQ5DLQ1_9ASTR</name>
<dbReference type="Proteomes" id="UP001151760">
    <property type="component" value="Unassembled WGS sequence"/>
</dbReference>
<proteinExistence type="predicted"/>
<sequence>MQSINSRNYGRNTRRSFVQEEMIEVNNVQNDAGNTQRTLRTTSSGSAANVQCYNCIEKGHYARNYQKQRVRDSKYFMEHMLLAKQDEAGELSANICLMARIQPTNIDSNKGLSYDSSFLSEVQTSSTSNVNSLSANDNQEQKYLKKPKIIHDMFGDDQINSNIIFDEPNVDANNDSVEYDNNIQESYELEHLARNAYKEAKKQQLIAKNVQPQNTVLTKQLESYKEKHFKTLSLGESRSPDFDLFSDQEEYSKEEVAETMAETMEQYMSKNRADYGSRIARPKIVDLFHIPNITIDQMMLRAFPMSLTGAVNHWLTNTPSGLITTWEDMKIKFLRKYCPLARTTKKMEEINNF</sequence>
<dbReference type="EMBL" id="BQNB010015425">
    <property type="protein sequence ID" value="GJT39889.1"/>
    <property type="molecule type" value="Genomic_DNA"/>
</dbReference>
<protein>
    <recommendedName>
        <fullName evidence="1">Retrotransposon gag domain-containing protein</fullName>
    </recommendedName>
</protein>
<evidence type="ECO:0000259" key="1">
    <source>
        <dbReference type="Pfam" id="PF03732"/>
    </source>
</evidence>
<dbReference type="Gene3D" id="4.10.60.10">
    <property type="entry name" value="Zinc finger, CCHC-type"/>
    <property type="match status" value="1"/>
</dbReference>
<reference evidence="2" key="1">
    <citation type="journal article" date="2022" name="Int. J. Mol. Sci.">
        <title>Draft Genome of Tanacetum Coccineum: Genomic Comparison of Closely Related Tanacetum-Family Plants.</title>
        <authorList>
            <person name="Yamashiro T."/>
            <person name="Shiraishi A."/>
            <person name="Nakayama K."/>
            <person name="Satake H."/>
        </authorList>
    </citation>
    <scope>NUCLEOTIDE SEQUENCE</scope>
</reference>
<keyword evidence="3" id="KW-1185">Reference proteome</keyword>
<comment type="caution">
    <text evidence="2">The sequence shown here is derived from an EMBL/GenBank/DDBJ whole genome shotgun (WGS) entry which is preliminary data.</text>
</comment>
<dbReference type="Pfam" id="PF03732">
    <property type="entry name" value="Retrotrans_gag"/>
    <property type="match status" value="1"/>
</dbReference>
<evidence type="ECO:0000313" key="2">
    <source>
        <dbReference type="EMBL" id="GJT39889.1"/>
    </source>
</evidence>
<accession>A0ABQ5DLQ1</accession>
<organism evidence="2 3">
    <name type="scientific">Tanacetum coccineum</name>
    <dbReference type="NCBI Taxonomy" id="301880"/>
    <lineage>
        <taxon>Eukaryota</taxon>
        <taxon>Viridiplantae</taxon>
        <taxon>Streptophyta</taxon>
        <taxon>Embryophyta</taxon>
        <taxon>Tracheophyta</taxon>
        <taxon>Spermatophyta</taxon>
        <taxon>Magnoliopsida</taxon>
        <taxon>eudicotyledons</taxon>
        <taxon>Gunneridae</taxon>
        <taxon>Pentapetalae</taxon>
        <taxon>asterids</taxon>
        <taxon>campanulids</taxon>
        <taxon>Asterales</taxon>
        <taxon>Asteraceae</taxon>
        <taxon>Asteroideae</taxon>
        <taxon>Anthemideae</taxon>
        <taxon>Anthemidinae</taxon>
        <taxon>Tanacetum</taxon>
    </lineage>
</organism>
<feature type="domain" description="Retrotransposon gag" evidence="1">
    <location>
        <begin position="302"/>
        <end position="353"/>
    </location>
</feature>
<gene>
    <name evidence="2" type="ORF">Tco_0939754</name>
</gene>
<evidence type="ECO:0000313" key="3">
    <source>
        <dbReference type="Proteomes" id="UP001151760"/>
    </source>
</evidence>